<dbReference type="AlphaFoldDB" id="A0A652KJX9"/>
<keyword evidence="6 7" id="KW-0472">Membrane</keyword>
<dbReference type="GO" id="GO:0005886">
    <property type="term" value="C:plasma membrane"/>
    <property type="evidence" value="ECO:0007669"/>
    <property type="project" value="UniProtKB-SubCell"/>
</dbReference>
<dbReference type="GO" id="GO:0055085">
    <property type="term" value="P:transmembrane transport"/>
    <property type="evidence" value="ECO:0007669"/>
    <property type="project" value="InterPro"/>
</dbReference>
<sequence length="304" mass="33019">MTTTEAVQAGKAARATSDTEAKESLGARIAARAGGGVMRVFLVLVGLFWLMPTIGLLLSSLRGPEDIAASGWWKIFTAPSELTFDNYQRLLDNSTITDSLLSTVMITVPSTFLVVVIGSLAGYAFAWMEFPGRDWWFLVVVGLLVVPVQVALIPVSELFGTIGIFETTFGVIMFHTAFGLPFAIFLLRNFFAEIPRELLEAARLDGAGEIRLFTRVVMPLGGPAIASLGIFQFLWVWNDMLVALIFADSESPPITVALQQQVRQFGNNIDVLAPGAFVSMVIPLAVFFAFQRQFVSGVMAGAVK</sequence>
<feature type="transmembrane region" description="Helical" evidence="7">
    <location>
        <begin position="135"/>
        <end position="155"/>
    </location>
</feature>
<evidence type="ECO:0000256" key="3">
    <source>
        <dbReference type="ARBA" id="ARBA00022475"/>
    </source>
</evidence>
<evidence type="ECO:0000256" key="6">
    <source>
        <dbReference type="ARBA" id="ARBA00023136"/>
    </source>
</evidence>
<feature type="domain" description="ABC transmembrane type-1" evidence="8">
    <location>
        <begin position="100"/>
        <end position="290"/>
    </location>
</feature>
<dbReference type="CDD" id="cd06261">
    <property type="entry name" value="TM_PBP2"/>
    <property type="match status" value="1"/>
</dbReference>
<evidence type="ECO:0000313" key="9">
    <source>
        <dbReference type="EMBL" id="TXS23941.1"/>
    </source>
</evidence>
<evidence type="ECO:0000256" key="1">
    <source>
        <dbReference type="ARBA" id="ARBA00004651"/>
    </source>
</evidence>
<proteinExistence type="inferred from homology"/>
<dbReference type="PANTHER" id="PTHR43744">
    <property type="entry name" value="ABC TRANSPORTER PERMEASE PROTEIN MG189-RELATED-RELATED"/>
    <property type="match status" value="1"/>
</dbReference>
<gene>
    <name evidence="9" type="ORF">EAO74_25765</name>
</gene>
<evidence type="ECO:0000256" key="7">
    <source>
        <dbReference type="RuleBase" id="RU363032"/>
    </source>
</evidence>
<evidence type="ECO:0000256" key="5">
    <source>
        <dbReference type="ARBA" id="ARBA00022989"/>
    </source>
</evidence>
<keyword evidence="4 7" id="KW-0812">Transmembrane</keyword>
<feature type="transmembrane region" description="Helical" evidence="7">
    <location>
        <begin position="271"/>
        <end position="290"/>
    </location>
</feature>
<evidence type="ECO:0000256" key="4">
    <source>
        <dbReference type="ARBA" id="ARBA00022692"/>
    </source>
</evidence>
<dbReference type="PROSITE" id="PS50928">
    <property type="entry name" value="ABC_TM1"/>
    <property type="match status" value="1"/>
</dbReference>
<feature type="transmembrane region" description="Helical" evidence="7">
    <location>
        <begin position="167"/>
        <end position="191"/>
    </location>
</feature>
<feature type="transmembrane region" description="Helical" evidence="7">
    <location>
        <begin position="100"/>
        <end position="123"/>
    </location>
</feature>
<evidence type="ECO:0000256" key="2">
    <source>
        <dbReference type="ARBA" id="ARBA00022448"/>
    </source>
</evidence>
<keyword evidence="2 7" id="KW-0813">Transport</keyword>
<dbReference type="Pfam" id="PF00528">
    <property type="entry name" value="BPD_transp_1"/>
    <property type="match status" value="1"/>
</dbReference>
<evidence type="ECO:0000259" key="8">
    <source>
        <dbReference type="PROSITE" id="PS50928"/>
    </source>
</evidence>
<comment type="subcellular location">
    <subcellularLocation>
        <location evidence="1 7">Cell membrane</location>
        <topology evidence="1 7">Multi-pass membrane protein</topology>
    </subcellularLocation>
</comment>
<dbReference type="InterPro" id="IPR035906">
    <property type="entry name" value="MetI-like_sf"/>
</dbReference>
<name>A0A652KJX9_9ACTN</name>
<feature type="transmembrane region" description="Helical" evidence="7">
    <location>
        <begin position="37"/>
        <end position="58"/>
    </location>
</feature>
<dbReference type="InterPro" id="IPR000515">
    <property type="entry name" value="MetI-like"/>
</dbReference>
<organism evidence="9">
    <name type="scientific">Streptomyces sp. gb1(2016)</name>
    <dbReference type="NCBI Taxonomy" id="1828321"/>
    <lineage>
        <taxon>Bacteria</taxon>
        <taxon>Bacillati</taxon>
        <taxon>Actinomycetota</taxon>
        <taxon>Actinomycetes</taxon>
        <taxon>Kitasatosporales</taxon>
        <taxon>Streptomycetaceae</taxon>
        <taxon>Streptomyces</taxon>
    </lineage>
</organism>
<dbReference type="RefSeq" id="WP_124276163.1">
    <property type="nucleotide sequence ID" value="NZ_RDBM01000037.1"/>
</dbReference>
<protein>
    <submittedName>
        <fullName evidence="9">Carbohydrate ABC transporter permease</fullName>
    </submittedName>
</protein>
<comment type="similarity">
    <text evidence="7">Belongs to the binding-protein-dependent transport system permease family.</text>
</comment>
<keyword evidence="3" id="KW-1003">Cell membrane</keyword>
<dbReference type="SUPFAM" id="SSF161098">
    <property type="entry name" value="MetI-like"/>
    <property type="match status" value="1"/>
</dbReference>
<dbReference type="PANTHER" id="PTHR43744:SF4">
    <property type="entry name" value="OSMOPROTECTIVE COMPOUNDS UPTAKE PERMEASE PROTEIN GGTD"/>
    <property type="match status" value="1"/>
</dbReference>
<keyword evidence="5 7" id="KW-1133">Transmembrane helix</keyword>
<feature type="transmembrane region" description="Helical" evidence="7">
    <location>
        <begin position="212"/>
        <end position="237"/>
    </location>
</feature>
<comment type="caution">
    <text evidence="9">The sequence shown here is derived from an EMBL/GenBank/DDBJ whole genome shotgun (WGS) entry which is preliminary data.</text>
</comment>
<accession>A0A652KJX9</accession>
<dbReference type="Gene3D" id="1.10.3720.10">
    <property type="entry name" value="MetI-like"/>
    <property type="match status" value="1"/>
</dbReference>
<reference evidence="9" key="1">
    <citation type="submission" date="2018-10" db="EMBL/GenBank/DDBJ databases">
        <authorList>
            <person name="Hariharan J."/>
            <person name="Choudoir M.J."/>
            <person name="Diebold P."/>
            <person name="Panke-Buisse K."/>
            <person name="Campbell A.N."/>
            <person name="Buckley D.H."/>
        </authorList>
    </citation>
    <scope>NUCLEOTIDE SEQUENCE</scope>
    <source>
        <strain evidence="9">Gb1</strain>
    </source>
</reference>
<dbReference type="EMBL" id="RDBM01000037">
    <property type="protein sequence ID" value="TXS23941.1"/>
    <property type="molecule type" value="Genomic_DNA"/>
</dbReference>